<gene>
    <name evidence="3" type="primary">ybiC</name>
    <name evidence="4" type="ORF">GA0071312_1017</name>
    <name evidence="3" type="ORF">HLUCCO17_09605</name>
</gene>
<dbReference type="Gene3D" id="3.30.1370.60">
    <property type="entry name" value="Hypothetical oxidoreductase yiak, domain 2"/>
    <property type="match status" value="1"/>
</dbReference>
<dbReference type="InterPro" id="IPR043144">
    <property type="entry name" value="Mal/L-sulf/L-lact_DH-like_ah"/>
</dbReference>
<keyword evidence="6" id="KW-1185">Reference proteome</keyword>
<dbReference type="InterPro" id="IPR036111">
    <property type="entry name" value="Mal/L-sulfo/L-lacto_DH-like_sf"/>
</dbReference>
<accession>A0A0P8A033</accession>
<evidence type="ECO:0000313" key="5">
    <source>
        <dbReference type="Proteomes" id="UP000050497"/>
    </source>
</evidence>
<protein>
    <submittedName>
        <fullName evidence="4">Malate/lactate/ureidoglycolate dehydrogenase, LDH2 family</fullName>
    </submittedName>
    <submittedName>
        <fullName evidence="3">Putative oxidoreductase</fullName>
        <ecNumber evidence="3">1.1.1.-</ecNumber>
    </submittedName>
</protein>
<sequence>MSAELIVPASLLKQQLVAVLRAWGVPDDQADVTAETLTRADLLGIDSHGITLIPLYADLLASGKVTPGAEITVARAFGATAVIDGGAGFGEAPAVRAMDLAVDLAEAHGIGAVGVRNSNHYGAAGVYALQAASRGFIGLSMTAVYGASIVPTFGREPRMGTNPIALAAPAARNQPFLLDMATSTIAIGKLKLAMRTGKRLPEGWALDRDGRPQHDPEQALSDKLMTPLGGSREMGGHKGYGLAAMVEVLCTMLSGASYAPLRPADAKAYNVGHFQLAIHPEAFRDKGDFESDLDDFLDCLRATRPADPDQPVLAPGDPEHAVFARRSREGIPIPHTLIDQVRAIARKAGARFTLDEAGS</sequence>
<dbReference type="AlphaFoldDB" id="A0A0P8A033"/>
<keyword evidence="2 3" id="KW-0560">Oxidoreductase</keyword>
<dbReference type="GO" id="GO:0016491">
    <property type="term" value="F:oxidoreductase activity"/>
    <property type="evidence" value="ECO:0007669"/>
    <property type="project" value="UniProtKB-KW"/>
</dbReference>
<dbReference type="OrthoDB" id="9811519at2"/>
<dbReference type="Proteomes" id="UP000050497">
    <property type="component" value="Unassembled WGS sequence"/>
</dbReference>
<organism evidence="3 5">
    <name type="scientific">Saliniramus fredricksonii</name>
    <dbReference type="NCBI Taxonomy" id="1653334"/>
    <lineage>
        <taxon>Bacteria</taxon>
        <taxon>Pseudomonadati</taxon>
        <taxon>Pseudomonadota</taxon>
        <taxon>Alphaproteobacteria</taxon>
        <taxon>Hyphomicrobiales</taxon>
        <taxon>Salinarimonadaceae</taxon>
        <taxon>Saliniramus</taxon>
    </lineage>
</organism>
<dbReference type="STRING" id="1653334.GA0071312_1017"/>
<evidence type="ECO:0000256" key="2">
    <source>
        <dbReference type="ARBA" id="ARBA00023002"/>
    </source>
</evidence>
<evidence type="ECO:0000313" key="3">
    <source>
        <dbReference type="EMBL" id="KPQ10701.1"/>
    </source>
</evidence>
<dbReference type="SUPFAM" id="SSF89733">
    <property type="entry name" value="L-sulfolactate dehydrogenase-like"/>
    <property type="match status" value="1"/>
</dbReference>
<dbReference type="Gene3D" id="1.10.1530.10">
    <property type="match status" value="1"/>
</dbReference>
<reference evidence="3 5" key="1">
    <citation type="submission" date="2015-09" db="EMBL/GenBank/DDBJ databases">
        <title>Identification and resolution of microdiversity through metagenomic sequencing of parallel consortia.</title>
        <authorList>
            <person name="Nelson W.C."/>
            <person name="Romine M.F."/>
            <person name="Lindemann S.R."/>
        </authorList>
    </citation>
    <scope>NUCLEOTIDE SEQUENCE [LARGE SCALE GENOMIC DNA]</scope>
    <source>
        <strain evidence="3">HL-109</strain>
    </source>
</reference>
<comment type="caution">
    <text evidence="3">The sequence shown here is derived from an EMBL/GenBank/DDBJ whole genome shotgun (WGS) entry which is preliminary data.</text>
</comment>
<dbReference type="Pfam" id="PF02615">
    <property type="entry name" value="Ldh_2"/>
    <property type="match status" value="1"/>
</dbReference>
<dbReference type="InterPro" id="IPR003767">
    <property type="entry name" value="Malate/L-lactate_DH-like"/>
</dbReference>
<dbReference type="RefSeq" id="WP_074443844.1">
    <property type="nucleotide sequence ID" value="NZ_FMBM01000001.1"/>
</dbReference>
<evidence type="ECO:0000256" key="1">
    <source>
        <dbReference type="ARBA" id="ARBA00006056"/>
    </source>
</evidence>
<evidence type="ECO:0000313" key="6">
    <source>
        <dbReference type="Proteomes" id="UP000182800"/>
    </source>
</evidence>
<proteinExistence type="inferred from homology"/>
<dbReference type="EC" id="1.1.1.-" evidence="3"/>
<dbReference type="EMBL" id="FMBM01000001">
    <property type="protein sequence ID" value="SCC79594.1"/>
    <property type="molecule type" value="Genomic_DNA"/>
</dbReference>
<dbReference type="EMBL" id="LJSX01000013">
    <property type="protein sequence ID" value="KPQ10701.1"/>
    <property type="molecule type" value="Genomic_DNA"/>
</dbReference>
<evidence type="ECO:0000313" key="4">
    <source>
        <dbReference type="EMBL" id="SCC79594.1"/>
    </source>
</evidence>
<dbReference type="PANTHER" id="PTHR11091:SF0">
    <property type="entry name" value="MALATE DEHYDROGENASE"/>
    <property type="match status" value="1"/>
</dbReference>
<reference evidence="4 6" key="2">
    <citation type="submission" date="2016-08" db="EMBL/GenBank/DDBJ databases">
        <authorList>
            <person name="Varghese N."/>
            <person name="Submissions Spin"/>
        </authorList>
    </citation>
    <scope>NUCLEOTIDE SEQUENCE [LARGE SCALE GENOMIC DNA]</scope>
    <source>
        <strain evidence="4 6">HL-109</strain>
    </source>
</reference>
<dbReference type="PANTHER" id="PTHR11091">
    <property type="entry name" value="OXIDOREDUCTASE-RELATED"/>
    <property type="match status" value="1"/>
</dbReference>
<comment type="similarity">
    <text evidence="1">Belongs to the LDH2/MDH2 oxidoreductase family.</text>
</comment>
<name>A0A0P8A033_9HYPH</name>
<dbReference type="Proteomes" id="UP000182800">
    <property type="component" value="Unassembled WGS sequence"/>
</dbReference>
<dbReference type="InterPro" id="IPR043143">
    <property type="entry name" value="Mal/L-sulf/L-lact_DH-like_NADP"/>
</dbReference>